<dbReference type="AlphaFoldDB" id="A0AAV8UE57"/>
<dbReference type="Proteomes" id="UP001157974">
    <property type="component" value="Unassembled WGS sequence"/>
</dbReference>
<feature type="region of interest" description="Disordered" evidence="1">
    <location>
        <begin position="138"/>
        <end position="172"/>
    </location>
</feature>
<protein>
    <recommendedName>
        <fullName evidence="4">Myb/SANT-like domain-containing protein</fullName>
    </recommendedName>
</protein>
<comment type="caution">
    <text evidence="2">The sequence shown here is derived from an EMBL/GenBank/DDBJ whole genome shotgun (WGS) entry which is preliminary data.</text>
</comment>
<accession>A0AAV8UE57</accession>
<feature type="compositionally biased region" description="Polar residues" evidence="1">
    <location>
        <begin position="150"/>
        <end position="162"/>
    </location>
</feature>
<organism evidence="2 3">
    <name type="scientific">Rhodosorus marinus</name>
    <dbReference type="NCBI Taxonomy" id="101924"/>
    <lineage>
        <taxon>Eukaryota</taxon>
        <taxon>Rhodophyta</taxon>
        <taxon>Stylonematophyceae</taxon>
        <taxon>Stylonematales</taxon>
        <taxon>Stylonemataceae</taxon>
        <taxon>Rhodosorus</taxon>
    </lineage>
</organism>
<evidence type="ECO:0000313" key="3">
    <source>
        <dbReference type="Proteomes" id="UP001157974"/>
    </source>
</evidence>
<sequence length="268" mass="31047">MVEDDMVRRRGQNGLADLARKSWSAEEEQRFLQLMLDFSLAQGPVRRKKGKEKFAPMAAQLNREFHEVARTKYPVRSWKNLRVKSNNLRSKYEILRRKSVADGSSASSEKAEEAWPNYALCMSVFGKDPVDAKEEFEIGRDSEDDGERSPTASARAIQTTSRAPEENGEMADSTVFIEALRTLEKTTDDQRAASDKRLEERDRRFQLDVERLRLETRNVLEVELERLRHEQSMKMKELEMKIMLMIRSAQQQDHASLLTQAKGLEHQE</sequence>
<reference evidence="2 3" key="1">
    <citation type="journal article" date="2023" name="Nat. Commun.">
        <title>Origin of minicircular mitochondrial genomes in red algae.</title>
        <authorList>
            <person name="Lee Y."/>
            <person name="Cho C.H."/>
            <person name="Lee Y.M."/>
            <person name="Park S.I."/>
            <person name="Yang J.H."/>
            <person name="West J.A."/>
            <person name="Bhattacharya D."/>
            <person name="Yoon H.S."/>
        </authorList>
    </citation>
    <scope>NUCLEOTIDE SEQUENCE [LARGE SCALE GENOMIC DNA]</scope>
    <source>
        <strain evidence="2 3">CCMP1338</strain>
        <tissue evidence="2">Whole cell</tissue>
    </source>
</reference>
<gene>
    <name evidence="2" type="ORF">NDN08_000085</name>
</gene>
<evidence type="ECO:0008006" key="4">
    <source>
        <dbReference type="Google" id="ProtNLM"/>
    </source>
</evidence>
<proteinExistence type="predicted"/>
<keyword evidence="3" id="KW-1185">Reference proteome</keyword>
<evidence type="ECO:0000313" key="2">
    <source>
        <dbReference type="EMBL" id="KAJ8900784.1"/>
    </source>
</evidence>
<dbReference type="EMBL" id="JAMWBK010000013">
    <property type="protein sequence ID" value="KAJ8900784.1"/>
    <property type="molecule type" value="Genomic_DNA"/>
</dbReference>
<name>A0AAV8UE57_9RHOD</name>
<evidence type="ECO:0000256" key="1">
    <source>
        <dbReference type="SAM" id="MobiDB-lite"/>
    </source>
</evidence>